<dbReference type="EMBL" id="CP002363">
    <property type="protein sequence ID" value="ADV65205.1"/>
    <property type="molecule type" value="Genomic_DNA"/>
</dbReference>
<dbReference type="KEGG" id="dmu:Desmu_0901"/>
<reference evidence="1 2" key="2">
    <citation type="journal article" date="2011" name="Stand. Genomic Sci.">
        <title>Complete genome sequence of Desulfurococcus mucosus type strain (O7/1).</title>
        <authorList>
            <person name="Wirth R."/>
            <person name="Chertkov O."/>
            <person name="Held B."/>
            <person name="Lapidus A."/>
            <person name="Nolan M."/>
            <person name="Lucas S."/>
            <person name="Hammon N."/>
            <person name="Deshpande S."/>
            <person name="Cheng J.F."/>
            <person name="Tapia R."/>
            <person name="Han C."/>
            <person name="Goodwin L."/>
            <person name="Pitluck S."/>
            <person name="Liolios K."/>
            <person name="Ioanna P."/>
            <person name="Ivanova N."/>
            <person name="Mavromatis K."/>
            <person name="Mikhailova N."/>
            <person name="Pati A."/>
            <person name="Chen A."/>
            <person name="Palaniappan K."/>
            <person name="Land M."/>
            <person name="Hauser L."/>
            <person name="Chang Y.J."/>
            <person name="Jeffries C.D."/>
            <person name="Bilek Y."/>
            <person name="Hader T."/>
            <person name="Rohde M."/>
            <person name="Spring S."/>
            <person name="Sikorski J."/>
            <person name="Goker M."/>
            <person name="Woyke T."/>
            <person name="Bristow J."/>
            <person name="Eisen J.A."/>
            <person name="Markowitz V."/>
            <person name="Hugenholtz P."/>
            <person name="Kyrpides N.C."/>
            <person name="Klenk H.P."/>
        </authorList>
    </citation>
    <scope>NUCLEOTIDE SEQUENCE [LARGE SCALE GENOMIC DNA]</scope>
    <source>
        <strain evidence="2">ATCC 35584 / DSM 2162 / JCM 9187 / O7/1</strain>
    </source>
</reference>
<evidence type="ECO:0000313" key="2">
    <source>
        <dbReference type="Proteomes" id="UP000001068"/>
    </source>
</evidence>
<organism evidence="1 2">
    <name type="scientific">Desulfurococcus mucosus (strain ATCC 35584 / DSM 2162 / JCM 9187 / O7/1)</name>
    <dbReference type="NCBI Taxonomy" id="765177"/>
    <lineage>
        <taxon>Archaea</taxon>
        <taxon>Thermoproteota</taxon>
        <taxon>Thermoprotei</taxon>
        <taxon>Desulfurococcales</taxon>
        <taxon>Desulfurococcaceae</taxon>
        <taxon>Desulfurococcus</taxon>
    </lineage>
</organism>
<evidence type="ECO:0000313" key="1">
    <source>
        <dbReference type="EMBL" id="ADV65205.1"/>
    </source>
</evidence>
<dbReference type="Proteomes" id="UP000001068">
    <property type="component" value="Chromosome"/>
</dbReference>
<reference evidence="2" key="1">
    <citation type="submission" date="2010-11" db="EMBL/GenBank/DDBJ databases">
        <title>The complete genome of Desulfurococcus mucosus DSM 2162.</title>
        <authorList>
            <consortium name="US DOE Joint Genome Institute (JGI-PGF)"/>
            <person name="Lucas S."/>
            <person name="Copeland A."/>
            <person name="Lapidus A."/>
            <person name="Bruce D."/>
            <person name="Goodwin L."/>
            <person name="Pitluck S."/>
            <person name="Kyrpides N."/>
            <person name="Mavromatis K."/>
            <person name="Pagani I."/>
            <person name="Ivanova N."/>
            <person name="Ovchinnikova G."/>
            <person name="Chertkov O."/>
            <person name="Held B."/>
            <person name="Brettin T."/>
            <person name="Detter J.C."/>
            <person name="Tapia R."/>
            <person name="Han C."/>
            <person name="Land M."/>
            <person name="Hauser L."/>
            <person name="Markowitz V."/>
            <person name="Cheng J.-F."/>
            <person name="Hugenholtz P."/>
            <person name="Woyke T."/>
            <person name="Wu D."/>
            <person name="Wirth R."/>
            <person name="Bilek Y."/>
            <person name="Hader T."/>
            <person name="Klenk H.-P."/>
            <person name="Eisen J.A."/>
        </authorList>
    </citation>
    <scope>NUCLEOTIDE SEQUENCE [LARGE SCALE GENOMIC DNA]</scope>
    <source>
        <strain evidence="2">ATCC 35584 / DSM 2162 / JCM 9187 / O7/1</strain>
    </source>
</reference>
<accession>E8R9M9</accession>
<sequence length="72" mass="8558">MIVHIKKTRERGFDASVFSEYGYPFSRYKSVMVYVDDKAIMDADEVFVEAYTVKFIEDRKEVHVYSTPPRRI</sequence>
<dbReference type="eggNOG" id="arCOG13987">
    <property type="taxonomic scope" value="Archaea"/>
</dbReference>
<protein>
    <submittedName>
        <fullName evidence="1">Uncharacterized protein</fullName>
    </submittedName>
</protein>
<name>E8R9M9_DESM0</name>
<dbReference type="AlphaFoldDB" id="E8R9M9"/>
<keyword evidence="2" id="KW-1185">Reference proteome</keyword>
<dbReference type="HOGENOM" id="CLU_2712630_0_0_2"/>
<proteinExistence type="predicted"/>
<gene>
    <name evidence="1" type="ordered locus">Desmu_0901</name>
</gene>